<dbReference type="Pfam" id="PF13091">
    <property type="entry name" value="PLDc_2"/>
    <property type="match status" value="1"/>
</dbReference>
<comment type="caution">
    <text evidence="3">The sequence shown here is derived from an EMBL/GenBank/DDBJ whole genome shotgun (WGS) entry which is preliminary data.</text>
</comment>
<dbReference type="SUPFAM" id="SSF56024">
    <property type="entry name" value="Phospholipase D/nuclease"/>
    <property type="match status" value="1"/>
</dbReference>
<dbReference type="EMBL" id="JAATHJ010000001">
    <property type="protein sequence ID" value="NJP36223.1"/>
    <property type="molecule type" value="Genomic_DNA"/>
</dbReference>
<dbReference type="CDD" id="cd18032">
    <property type="entry name" value="DEXHc_RE_I_III_res"/>
    <property type="match status" value="1"/>
</dbReference>
<dbReference type="GO" id="GO:0005524">
    <property type="term" value="F:ATP binding"/>
    <property type="evidence" value="ECO:0007669"/>
    <property type="project" value="InterPro"/>
</dbReference>
<dbReference type="InterPro" id="IPR050742">
    <property type="entry name" value="Helicase_Restrict-Modif_Enz"/>
</dbReference>
<dbReference type="PROSITE" id="PS51194">
    <property type="entry name" value="HELICASE_CTER"/>
    <property type="match status" value="1"/>
</dbReference>
<keyword evidence="3" id="KW-0378">Hydrolase</keyword>
<dbReference type="GO" id="GO:0005829">
    <property type="term" value="C:cytosol"/>
    <property type="evidence" value="ECO:0007669"/>
    <property type="project" value="TreeGrafter"/>
</dbReference>
<feature type="domain" description="Helicase ATP-binding" evidence="1">
    <location>
        <begin position="205"/>
        <end position="354"/>
    </location>
</feature>
<dbReference type="PANTHER" id="PTHR47396">
    <property type="entry name" value="TYPE I RESTRICTION ENZYME ECOKI R PROTEIN"/>
    <property type="match status" value="1"/>
</dbReference>
<dbReference type="RefSeq" id="WP_168004492.1">
    <property type="nucleotide sequence ID" value="NZ_JAATHJ010000001.1"/>
</dbReference>
<keyword evidence="4" id="KW-1185">Reference proteome</keyword>
<dbReference type="CDD" id="cd09204">
    <property type="entry name" value="PLDc_N_DEXD_b2"/>
    <property type="match status" value="1"/>
</dbReference>
<dbReference type="GO" id="GO:0004386">
    <property type="term" value="F:helicase activity"/>
    <property type="evidence" value="ECO:0007669"/>
    <property type="project" value="UniProtKB-KW"/>
</dbReference>
<dbReference type="Pfam" id="PF00271">
    <property type="entry name" value="Helicase_C"/>
    <property type="match status" value="1"/>
</dbReference>
<evidence type="ECO:0000259" key="1">
    <source>
        <dbReference type="PROSITE" id="PS51192"/>
    </source>
</evidence>
<organism evidence="3 4">
    <name type="scientific">Alkalicoccus luteus</name>
    <dbReference type="NCBI Taxonomy" id="1237094"/>
    <lineage>
        <taxon>Bacteria</taxon>
        <taxon>Bacillati</taxon>
        <taxon>Bacillota</taxon>
        <taxon>Bacilli</taxon>
        <taxon>Bacillales</taxon>
        <taxon>Bacillaceae</taxon>
        <taxon>Alkalicoccus</taxon>
    </lineage>
</organism>
<dbReference type="InterPro" id="IPR006935">
    <property type="entry name" value="Helicase/UvrB_N"/>
</dbReference>
<gene>
    <name evidence="3" type="ORF">HCN83_01330</name>
</gene>
<dbReference type="CDD" id="cd18799">
    <property type="entry name" value="SF2_C_EcoAI-like"/>
    <property type="match status" value="1"/>
</dbReference>
<dbReference type="Pfam" id="PF04851">
    <property type="entry name" value="ResIII"/>
    <property type="match status" value="1"/>
</dbReference>
<dbReference type="GO" id="GO:0016787">
    <property type="term" value="F:hydrolase activity"/>
    <property type="evidence" value="ECO:0007669"/>
    <property type="project" value="InterPro"/>
</dbReference>
<dbReference type="InterPro" id="IPR025202">
    <property type="entry name" value="PLD-like_dom"/>
</dbReference>
<dbReference type="PROSITE" id="PS51192">
    <property type="entry name" value="HELICASE_ATP_BIND_1"/>
    <property type="match status" value="1"/>
</dbReference>
<proteinExistence type="predicted"/>
<dbReference type="Pfam" id="PF26350">
    <property type="entry name" value="DUF8090"/>
    <property type="match status" value="1"/>
</dbReference>
<reference evidence="3 4" key="1">
    <citation type="submission" date="2020-03" db="EMBL/GenBank/DDBJ databases">
        <title>Assessment of the enzymatic potential of alkaline-tolerant lipase obtained from Bacillus luteus H11 (technogenic soil) for the bioremediation of saline soils contaminated with petroleum substances.</title>
        <authorList>
            <person name="Kalwasinska A."/>
        </authorList>
    </citation>
    <scope>NUCLEOTIDE SEQUENCE [LARGE SCALE GENOMIC DNA]</scope>
    <source>
        <strain evidence="3 4">H11</strain>
    </source>
</reference>
<dbReference type="SUPFAM" id="SSF52540">
    <property type="entry name" value="P-loop containing nucleoside triphosphate hydrolases"/>
    <property type="match status" value="1"/>
</dbReference>
<dbReference type="InterPro" id="IPR001650">
    <property type="entry name" value="Helicase_C-like"/>
</dbReference>
<accession>A0A969PMW8</accession>
<dbReference type="PANTHER" id="PTHR47396:SF1">
    <property type="entry name" value="ATP-DEPENDENT HELICASE IRC3-RELATED"/>
    <property type="match status" value="1"/>
</dbReference>
<keyword evidence="3" id="KW-0547">Nucleotide-binding</keyword>
<evidence type="ECO:0000313" key="3">
    <source>
        <dbReference type="EMBL" id="NJP36223.1"/>
    </source>
</evidence>
<evidence type="ECO:0000259" key="2">
    <source>
        <dbReference type="PROSITE" id="PS51194"/>
    </source>
</evidence>
<sequence length="934" mass="107381">MTERLLINGGTEHLLKELTSSLETCERFYFGVAFLTYSGAQLLLDTLKEAGERGKSGRILSSTYLNFTDPEAVARLSDFPFIDTKLFNSAENGGFHTKTYIFEYKEHYKIIIGSSNLTRAALKTNVEWNVEIISKKDEAFVQQVLTEYQTLWNRSQLPSEDFLDQYRTVYRSARKVKERQQTLHTLPAYIAPNSMQSRAMKSLERLRSLGENKALVIAATGTGKTYMAAFDVQKTQPKRLLFLVHREDILVKAKETFSHLLHQQHSFGMMTGSRKDTGADYLFANIRTMANHYSQFDPAHFDYIVYDEAHHTTAPQYQQVMDYFHPAFALGMTATPERSDEASVFEVFDHNVAAEVRLHDALKDEIIAPFHYFGITDVDGIRLDDVAPNDQAELSRRLQVHFRVEHILTNMYFYKHDGAVRRGLGFCVNIDHAIYMADAFSQAGVPSIALTGDDPASERKKMIEKLEDEHDPLEFIFTVDIFNEGVDIPSVNLVLMLRPTESPIVFIQQLGRGLRKHPGKEFLTVLDFIGNHNRAFLVAIALNGSRYYDKESLKVAVATDFATVPAPVHIQMDRIAKERIIAQIDQESFFSMKYLKEAYLQFKQIRNGKAPSALMDFFTYDGAPDPIPFIEKSGSYLHFLAKVEKNDLFQIPFKEESSELVYKFLSNQLPLKRPHEFALLDALMTKDRLTRADAEAAILHWLDTVPPSSVAHAMNTLSQQFMDKREQQRSPALVEWQHDCLVRTERFTHLLESPYSYERLHDVIEYGLHRYERDFGSADYGLPFLKIGAQYQMKDAALLSNFSKTHSSFRGSGLLANEKDYFLYVDLHKDADVEERLNYHDEFLDRSTFLWDSPNNMTPDSLRGRNIMEHEARGYRLHLFVRKYKSIEGNRTEPFIYVGELTVVEASGSRPIQFRMHLKQPLPSILYKELTEKV</sequence>
<name>A0A969PMW8_9BACI</name>
<dbReference type="InterPro" id="IPR027417">
    <property type="entry name" value="P-loop_NTPase"/>
</dbReference>
<dbReference type="Proteomes" id="UP000752012">
    <property type="component" value="Unassembled WGS sequence"/>
</dbReference>
<dbReference type="Gene3D" id="3.30.870.10">
    <property type="entry name" value="Endonuclease Chain A"/>
    <property type="match status" value="1"/>
</dbReference>
<protein>
    <submittedName>
        <fullName evidence="3">DEAD/DEAH box helicase</fullName>
    </submittedName>
</protein>
<dbReference type="GO" id="GO:0003677">
    <property type="term" value="F:DNA binding"/>
    <property type="evidence" value="ECO:0007669"/>
    <property type="project" value="InterPro"/>
</dbReference>
<dbReference type="Pfam" id="PF11907">
    <property type="entry name" value="DUF3427"/>
    <property type="match status" value="1"/>
</dbReference>
<dbReference type="Gene3D" id="3.40.50.300">
    <property type="entry name" value="P-loop containing nucleotide triphosphate hydrolases"/>
    <property type="match status" value="2"/>
</dbReference>
<dbReference type="InterPro" id="IPR021835">
    <property type="entry name" value="DUF3427"/>
</dbReference>
<feature type="domain" description="Helicase C-terminal" evidence="2">
    <location>
        <begin position="412"/>
        <end position="561"/>
    </location>
</feature>
<keyword evidence="3" id="KW-0067">ATP-binding</keyword>
<keyword evidence="3" id="KW-0347">Helicase</keyword>
<dbReference type="AlphaFoldDB" id="A0A969PMW8"/>
<evidence type="ECO:0000313" key="4">
    <source>
        <dbReference type="Proteomes" id="UP000752012"/>
    </source>
</evidence>
<dbReference type="InterPro" id="IPR014001">
    <property type="entry name" value="Helicase_ATP-bd"/>
</dbReference>
<dbReference type="SMART" id="SM00487">
    <property type="entry name" value="DEXDc"/>
    <property type="match status" value="1"/>
</dbReference>
<dbReference type="InterPro" id="IPR058403">
    <property type="entry name" value="DUF8090"/>
</dbReference>
<dbReference type="SMART" id="SM00490">
    <property type="entry name" value="HELICc"/>
    <property type="match status" value="1"/>
</dbReference>